<dbReference type="EMBL" id="JAOQNS010000005">
    <property type="protein sequence ID" value="MCW2307769.1"/>
    <property type="molecule type" value="Genomic_DNA"/>
</dbReference>
<protein>
    <submittedName>
        <fullName evidence="2">Uncharacterized protein</fullName>
    </submittedName>
</protein>
<keyword evidence="1" id="KW-1133">Transmembrane helix</keyword>
<dbReference type="Proteomes" id="UP001209755">
    <property type="component" value="Unassembled WGS sequence"/>
</dbReference>
<sequence length="79" mass="8708">MAYGCSRSRDCGPKLGFRDSLEYHVVVVVFIAMYLLAAPFMALIRRPGRNRNLGDAKRPSLLARATSAAQIAAGYAFMR</sequence>
<evidence type="ECO:0000313" key="2">
    <source>
        <dbReference type="EMBL" id="MCW2307769.1"/>
    </source>
</evidence>
<organism evidence="2 3">
    <name type="scientific">Rhodobium gokarnense</name>
    <dbReference type="NCBI Taxonomy" id="364296"/>
    <lineage>
        <taxon>Bacteria</taxon>
        <taxon>Pseudomonadati</taxon>
        <taxon>Pseudomonadota</taxon>
        <taxon>Alphaproteobacteria</taxon>
        <taxon>Hyphomicrobiales</taxon>
        <taxon>Rhodobiaceae</taxon>
        <taxon>Rhodobium</taxon>
    </lineage>
</organism>
<comment type="caution">
    <text evidence="2">The sequence shown here is derived from an EMBL/GenBank/DDBJ whole genome shotgun (WGS) entry which is preliminary data.</text>
</comment>
<evidence type="ECO:0000256" key="1">
    <source>
        <dbReference type="SAM" id="Phobius"/>
    </source>
</evidence>
<name>A0ABT3HBQ3_9HYPH</name>
<feature type="transmembrane region" description="Helical" evidence="1">
    <location>
        <begin position="23"/>
        <end position="44"/>
    </location>
</feature>
<gene>
    <name evidence="2" type="ORF">M2319_002106</name>
</gene>
<accession>A0ABT3HBQ3</accession>
<proteinExistence type="predicted"/>
<reference evidence="3" key="1">
    <citation type="submission" date="2023-07" db="EMBL/GenBank/DDBJ databases">
        <title>Genome sequencing of Purple Non-Sulfur Bacteria from various extreme environments.</title>
        <authorList>
            <person name="Mayer M."/>
        </authorList>
    </citation>
    <scope>NUCLEOTIDE SEQUENCE [LARGE SCALE GENOMIC DNA]</scope>
    <source>
        <strain evidence="3">DSM 17935</strain>
    </source>
</reference>
<keyword evidence="1" id="KW-0812">Transmembrane</keyword>
<evidence type="ECO:0000313" key="3">
    <source>
        <dbReference type="Proteomes" id="UP001209755"/>
    </source>
</evidence>
<keyword evidence="1" id="KW-0472">Membrane</keyword>
<keyword evidence="3" id="KW-1185">Reference proteome</keyword>